<reference evidence="1" key="1">
    <citation type="submission" date="2018-02" db="EMBL/GenBank/DDBJ databases">
        <title>Rhizophora mucronata_Transcriptome.</title>
        <authorList>
            <person name="Meera S.P."/>
            <person name="Sreeshan A."/>
            <person name="Augustine A."/>
        </authorList>
    </citation>
    <scope>NUCLEOTIDE SEQUENCE</scope>
    <source>
        <tissue evidence="1">Leaf</tissue>
    </source>
</reference>
<accession>A0A2P2MZD2</accession>
<organism evidence="1">
    <name type="scientific">Rhizophora mucronata</name>
    <name type="common">Asiatic mangrove</name>
    <dbReference type="NCBI Taxonomy" id="61149"/>
    <lineage>
        <taxon>Eukaryota</taxon>
        <taxon>Viridiplantae</taxon>
        <taxon>Streptophyta</taxon>
        <taxon>Embryophyta</taxon>
        <taxon>Tracheophyta</taxon>
        <taxon>Spermatophyta</taxon>
        <taxon>Magnoliopsida</taxon>
        <taxon>eudicotyledons</taxon>
        <taxon>Gunneridae</taxon>
        <taxon>Pentapetalae</taxon>
        <taxon>rosids</taxon>
        <taxon>fabids</taxon>
        <taxon>Malpighiales</taxon>
        <taxon>Rhizophoraceae</taxon>
        <taxon>Rhizophora</taxon>
    </lineage>
</organism>
<name>A0A2P2MZD2_RHIMU</name>
<dbReference type="EMBL" id="GGEC01055093">
    <property type="protein sequence ID" value="MBX35577.1"/>
    <property type="molecule type" value="Transcribed_RNA"/>
</dbReference>
<evidence type="ECO:0000313" key="1">
    <source>
        <dbReference type="EMBL" id="MBX35577.1"/>
    </source>
</evidence>
<proteinExistence type="predicted"/>
<sequence length="43" mass="4813">MGSTGCTRAYNSLTFYTETKQEIFSEFSISQTKHTCKSSITVV</sequence>
<dbReference type="AlphaFoldDB" id="A0A2P2MZD2"/>
<protein>
    <submittedName>
        <fullName evidence="1">Uncharacterized protein</fullName>
    </submittedName>
</protein>